<dbReference type="PRINTS" id="PR00868">
    <property type="entry name" value="DNAPOLI"/>
</dbReference>
<evidence type="ECO:0000313" key="4">
    <source>
        <dbReference type="EMBL" id="QJA66654.1"/>
    </source>
</evidence>
<dbReference type="InterPro" id="IPR036397">
    <property type="entry name" value="RNaseH_sf"/>
</dbReference>
<dbReference type="Gene3D" id="3.40.470.10">
    <property type="entry name" value="Uracil-DNA glycosylase-like domain"/>
    <property type="match status" value="1"/>
</dbReference>
<dbReference type="SUPFAM" id="SSF56672">
    <property type="entry name" value="DNA/RNA polymerases"/>
    <property type="match status" value="1"/>
</dbReference>
<name>A0A6M3JA23_9ZZZZ</name>
<dbReference type="SMART" id="SM00986">
    <property type="entry name" value="UDG"/>
    <property type="match status" value="1"/>
</dbReference>
<sequence>MHEDFISKRYIFVRATGPTDCKLAFVGEQPGRQEVFQRKPFVGPAGQELDRDMYDAKIIRAESYITNYIKDLDHPLKYYLNIPPKFSQSVTMSEDGKKYAEILAEELRGVTANVIVAVGAPALWILCNRRGIYSWRGSVIESTLLPGRKVIPIIHPATVIPPKNVYLNRHLITMDLMRAKTESEFPEIRRIERISRTKPSFLEVMTFLERVLKAGLQGMVIDYDIELTNMEVSCISFAIGPQLAICIPFIDSSGEYFTIEQESLIWLKIAEILEDNKITKRGQNLNFDVHFILRKYGIKATNLHDTMIAQKTLFPDYPVKLEFITTMYTDMPYYKGDGKFWLKGIGSFEQGWLYNCNDSLVCADAHPKQLRDLRRQGNEAAYDRQRKLIPILVYMQERGTRVDVEGMKKANKDAEDEIAELTYKLHEKCGYGLNPNSPDQVCDYFYNRKGLKPYKSKRSDGTYSDSVDETALKRISRKGFEEASLILSIRSTVKRRSTYLNLDKVDPDGRIRCSYNPSGTRYSRLSSSENIFGTGMNKQNWPHDLLRYLLPDEDYVYYSFDESQIENRIVGYVGEVAPMIAAFESGMDVHRLTAALIFSVPYENVTTEDGSCPIGGGKFSQRFWGKKANHAFNYDLGYKSFSLTYEVPETDGRWIYDRYHATYPGVKQNYHLMVRNQLLKNRTLTNLLGRKTLFLGEWGDKLFKEAYSCIPQGTTGDKINEDGLIYVYYNQDKFAPIELLEQVHDSIGFQIPLSVPWIEHARMLADIKASLEKPLKWKDTEFIVPADLTMGLNLCKEDGVEIKAKKFPSTIEKLAEKLEEEYNKLYNKGG</sequence>
<dbReference type="InterPro" id="IPR002562">
    <property type="entry name" value="3'-5'_exonuclease_dom"/>
</dbReference>
<evidence type="ECO:0000256" key="1">
    <source>
        <dbReference type="ARBA" id="ARBA00022705"/>
    </source>
</evidence>
<dbReference type="SMART" id="SM00482">
    <property type="entry name" value="POLAc"/>
    <property type="match status" value="1"/>
</dbReference>
<dbReference type="Pfam" id="PF01612">
    <property type="entry name" value="DNA_pol_A_exo1"/>
    <property type="match status" value="1"/>
</dbReference>
<accession>A0A6M3JA23</accession>
<dbReference type="SMART" id="SM00987">
    <property type="entry name" value="UreE_C"/>
    <property type="match status" value="1"/>
</dbReference>
<dbReference type="PANTHER" id="PTHR10133:SF27">
    <property type="entry name" value="DNA POLYMERASE NU"/>
    <property type="match status" value="1"/>
</dbReference>
<dbReference type="Gene3D" id="3.30.420.10">
    <property type="entry name" value="Ribonuclease H-like superfamily/Ribonuclease H"/>
    <property type="match status" value="1"/>
</dbReference>
<dbReference type="InterPro" id="IPR005122">
    <property type="entry name" value="Uracil-DNA_glycosylase-like"/>
</dbReference>
<gene>
    <name evidence="4" type="ORF">MM415B00340_0038</name>
</gene>
<feature type="domain" description="DNA-directed DNA polymerase family A palm" evidence="2">
    <location>
        <begin position="543"/>
        <end position="755"/>
    </location>
</feature>
<dbReference type="PANTHER" id="PTHR10133">
    <property type="entry name" value="DNA POLYMERASE I"/>
    <property type="match status" value="1"/>
</dbReference>
<dbReference type="Pfam" id="PF03167">
    <property type="entry name" value="UDG"/>
    <property type="match status" value="1"/>
</dbReference>
<dbReference type="InterPro" id="IPR001098">
    <property type="entry name" value="DNA-dir_DNA_pol_A_palm_dom"/>
</dbReference>
<dbReference type="SUPFAM" id="SSF53098">
    <property type="entry name" value="Ribonuclease H-like"/>
    <property type="match status" value="1"/>
</dbReference>
<dbReference type="GO" id="GO:0003677">
    <property type="term" value="F:DNA binding"/>
    <property type="evidence" value="ECO:0007669"/>
    <property type="project" value="InterPro"/>
</dbReference>
<dbReference type="Gene3D" id="1.20.1060.10">
    <property type="entry name" value="Taq DNA Polymerase, Chain T, domain 4"/>
    <property type="match status" value="1"/>
</dbReference>
<dbReference type="GO" id="GO:0006302">
    <property type="term" value="P:double-strand break repair"/>
    <property type="evidence" value="ECO:0007669"/>
    <property type="project" value="TreeGrafter"/>
</dbReference>
<protein>
    <submittedName>
        <fullName evidence="4">Putative DNA polymerase</fullName>
    </submittedName>
</protein>
<dbReference type="GO" id="GO:0003887">
    <property type="term" value="F:DNA-directed DNA polymerase activity"/>
    <property type="evidence" value="ECO:0007669"/>
    <property type="project" value="InterPro"/>
</dbReference>
<dbReference type="GO" id="GO:0006261">
    <property type="term" value="P:DNA-templated DNA replication"/>
    <property type="evidence" value="ECO:0007669"/>
    <property type="project" value="InterPro"/>
</dbReference>
<dbReference type="Pfam" id="PF00476">
    <property type="entry name" value="DNA_pol_A"/>
    <property type="match status" value="1"/>
</dbReference>
<dbReference type="InterPro" id="IPR043502">
    <property type="entry name" value="DNA/RNA_pol_sf"/>
</dbReference>
<evidence type="ECO:0000259" key="3">
    <source>
        <dbReference type="SMART" id="SM00986"/>
    </source>
</evidence>
<proteinExistence type="predicted"/>
<dbReference type="GO" id="GO:0008408">
    <property type="term" value="F:3'-5' exonuclease activity"/>
    <property type="evidence" value="ECO:0007669"/>
    <property type="project" value="InterPro"/>
</dbReference>
<reference evidence="4" key="1">
    <citation type="submission" date="2020-03" db="EMBL/GenBank/DDBJ databases">
        <title>The deep terrestrial virosphere.</title>
        <authorList>
            <person name="Holmfeldt K."/>
            <person name="Nilsson E."/>
            <person name="Simone D."/>
            <person name="Lopez-Fernandez M."/>
            <person name="Wu X."/>
            <person name="de Brujin I."/>
            <person name="Lundin D."/>
            <person name="Andersson A."/>
            <person name="Bertilsson S."/>
            <person name="Dopson M."/>
        </authorList>
    </citation>
    <scope>NUCLEOTIDE SEQUENCE</scope>
    <source>
        <strain evidence="4">MM415B00340</strain>
    </source>
</reference>
<dbReference type="EMBL" id="MT141558">
    <property type="protein sequence ID" value="QJA66654.1"/>
    <property type="molecule type" value="Genomic_DNA"/>
</dbReference>
<dbReference type="InterPro" id="IPR036895">
    <property type="entry name" value="Uracil-DNA_glycosylase-like_sf"/>
</dbReference>
<dbReference type="Gene3D" id="3.30.70.370">
    <property type="match status" value="1"/>
</dbReference>
<organism evidence="4">
    <name type="scientific">viral metagenome</name>
    <dbReference type="NCBI Taxonomy" id="1070528"/>
    <lineage>
        <taxon>unclassified sequences</taxon>
        <taxon>metagenomes</taxon>
        <taxon>organismal metagenomes</taxon>
    </lineage>
</organism>
<evidence type="ECO:0000259" key="2">
    <source>
        <dbReference type="SMART" id="SM00482"/>
    </source>
</evidence>
<keyword evidence="1" id="KW-0235">DNA replication</keyword>
<dbReference type="InterPro" id="IPR012337">
    <property type="entry name" value="RNaseH-like_sf"/>
</dbReference>
<dbReference type="SUPFAM" id="SSF52141">
    <property type="entry name" value="Uracil-DNA glycosylase-like"/>
    <property type="match status" value="1"/>
</dbReference>
<feature type="domain" description="Uracil-DNA glycosylase-like" evidence="3">
    <location>
        <begin position="14"/>
        <end position="171"/>
    </location>
</feature>
<dbReference type="AlphaFoldDB" id="A0A6M3JA23"/>
<dbReference type="InterPro" id="IPR002298">
    <property type="entry name" value="DNA_polymerase_A"/>
</dbReference>
<dbReference type="Gene3D" id="1.10.150.20">
    <property type="entry name" value="5' to 3' exonuclease, C-terminal subdomain"/>
    <property type="match status" value="1"/>
</dbReference>